<dbReference type="OrthoDB" id="10036721at2759"/>
<dbReference type="Pfam" id="PF17390">
    <property type="entry name" value="Bac_rhamnosid_C"/>
    <property type="match status" value="1"/>
</dbReference>
<feature type="domain" description="Alpha-L-rhamnosidase C-terminal" evidence="2">
    <location>
        <begin position="771"/>
        <end position="840"/>
    </location>
</feature>
<evidence type="ECO:0000259" key="2">
    <source>
        <dbReference type="Pfam" id="PF17390"/>
    </source>
</evidence>
<reference evidence="3 4" key="1">
    <citation type="submission" date="2016-07" db="EMBL/GenBank/DDBJ databases">
        <title>Pervasive Adenine N6-methylation of Active Genes in Fungi.</title>
        <authorList>
            <consortium name="DOE Joint Genome Institute"/>
            <person name="Mondo S.J."/>
            <person name="Dannebaum R.O."/>
            <person name="Kuo R.C."/>
            <person name="Labutti K."/>
            <person name="Haridas S."/>
            <person name="Kuo A."/>
            <person name="Salamov A."/>
            <person name="Ahrendt S.R."/>
            <person name="Lipzen A."/>
            <person name="Sullivan W."/>
            <person name="Andreopoulos W.B."/>
            <person name="Clum A."/>
            <person name="Lindquist E."/>
            <person name="Daum C."/>
            <person name="Ramamoorthy G.K."/>
            <person name="Gryganskyi A."/>
            <person name="Culley D."/>
            <person name="Magnuson J.K."/>
            <person name="James T.Y."/>
            <person name="O'Malley M.A."/>
            <person name="Stajich J.E."/>
            <person name="Spatafora J.W."/>
            <person name="Visel A."/>
            <person name="Grigoriev I.V."/>
        </authorList>
    </citation>
    <scope>NUCLEOTIDE SEQUENCE [LARGE SCALE GENOMIC DNA]</scope>
    <source>
        <strain evidence="3 4">68-887.2</strain>
    </source>
</reference>
<dbReference type="GO" id="GO:0005975">
    <property type="term" value="P:carbohydrate metabolic process"/>
    <property type="evidence" value="ECO:0007669"/>
    <property type="project" value="InterPro"/>
</dbReference>
<gene>
    <name evidence="3" type="ORF">BCR39DRAFT_508657</name>
</gene>
<accession>A0A1Y2BKJ9</accession>
<name>A0A1Y2BKJ9_9TREE</name>
<keyword evidence="3" id="KW-0378">Hydrolase</keyword>
<evidence type="ECO:0000259" key="1">
    <source>
        <dbReference type="Pfam" id="PF17389"/>
    </source>
</evidence>
<proteinExistence type="predicted"/>
<dbReference type="PANTHER" id="PTHR34987:SF4">
    <property type="entry name" value="ALPHA-L-RHAMNOSIDASE C-TERMINAL DOMAIN-CONTAINING PROTEIN"/>
    <property type="match status" value="1"/>
</dbReference>
<dbReference type="Gene3D" id="1.50.10.10">
    <property type="match status" value="1"/>
</dbReference>
<dbReference type="InterPro" id="IPR035398">
    <property type="entry name" value="Bac_rhamnosid_C"/>
</dbReference>
<keyword evidence="4" id="KW-1185">Reference proteome</keyword>
<dbReference type="Gene3D" id="2.60.420.10">
    <property type="entry name" value="Maltose phosphorylase, domain 3"/>
    <property type="match status" value="1"/>
</dbReference>
<dbReference type="Gene3D" id="2.60.120.560">
    <property type="entry name" value="Exo-inulinase, domain 1"/>
    <property type="match status" value="1"/>
</dbReference>
<sequence length="867" mass="95031">MSIPPSLASLPPVLSYPSCEFLGPVLPVAIHENRGDITTQGIPGHTDFTITLCKEGDEETLVVLDYGRVVSGVPKFQVEAVEQASGNAAIELLVAYSEGLQAVYLDDGDGPFPYTAGANTIRAVPYNLTAIGPVEDFFMQGGQRWQAIKLKSPGKVTLSGVGFRPTAFHTDVSNLPGYFRCSDGFLNDIWECGSWSGQINQIPARINTPSFQPTILGTIVDSQRPSQYYHGSTFDDYRLSCTAKILSGGLIFSIRNSTGFGLQVQFLASALGVGSAPVASSMRSNDLSIGPNDSVVKVFWGMYDQPQITLYPILLGQKKLENKLELDRWYRFDLSVQGGEDIIVKIDGIQVAELPQGKGIGKQEDGLDRQIDTPRGSFGFGVGKHHVAIFKNLIARSVPSEEIIYSNSLCNNSVLTDFCVSTNPVAVVYDGAKRDRAVWLGDTVTQSLALYHTTHSLEYMEGSIDTVLLRQNSKGFFPHKTLPGLPMFDIESDKEPAYLYENYAGSFSLYIVRVVWEYWWHTGDLVCLRKWYPCVKKVLAAISNFVDDRGLLVLSGPMGVDSDYYNTPRTGASIKQNSLYVIALDRASQMARSLSLYEDSEAYLKSKHPLVEACNTHLWNSQTGSFDSAESMRGELSEDGNAFAILSGICPPDKASQVIKTLRQLYTPNGVLSFPLRSRAMAKPVVSPIMNSWHMQACLELDGAENDFGKDARKILEMCWSPMVDKKSPWYSGAFWEFSTPDGVPFMDKFCSLAHPFSAQPVQQIVAYVLGARPTSPGWGTFIISPLLNFCAKIEWAQGRVPTPHGAILVAWRRSEQSVFEVDITVPVGIQGVFELKSEGGALVTLSGGATSIVLLAGRTYSIQAVL</sequence>
<dbReference type="InterPro" id="IPR035396">
    <property type="entry name" value="Bac_rhamnosid6H"/>
</dbReference>
<dbReference type="Pfam" id="PF17389">
    <property type="entry name" value="Bac_rhamnosid6H"/>
    <property type="match status" value="1"/>
</dbReference>
<dbReference type="GO" id="GO:0016798">
    <property type="term" value="F:hydrolase activity, acting on glycosyl bonds"/>
    <property type="evidence" value="ECO:0007669"/>
    <property type="project" value="UniProtKB-KW"/>
</dbReference>
<dbReference type="InterPro" id="IPR008928">
    <property type="entry name" value="6-hairpin_glycosidase_sf"/>
</dbReference>
<comment type="caution">
    <text evidence="3">The sequence shown here is derived from an EMBL/GenBank/DDBJ whole genome shotgun (WGS) entry which is preliminary data.</text>
</comment>
<dbReference type="PANTHER" id="PTHR34987">
    <property type="entry name" value="C, PUTATIVE (AFU_ORTHOLOGUE AFUA_3G02880)-RELATED"/>
    <property type="match status" value="1"/>
</dbReference>
<dbReference type="EMBL" id="MCFC01000001">
    <property type="protein sequence ID" value="ORY35299.1"/>
    <property type="molecule type" value="Genomic_DNA"/>
</dbReference>
<dbReference type="SUPFAM" id="SSF48208">
    <property type="entry name" value="Six-hairpin glycosidases"/>
    <property type="match status" value="1"/>
</dbReference>
<dbReference type="Proteomes" id="UP000193986">
    <property type="component" value="Unassembled WGS sequence"/>
</dbReference>
<dbReference type="AlphaFoldDB" id="A0A1Y2BKJ9"/>
<dbReference type="InterPro" id="IPR012341">
    <property type="entry name" value="6hp_glycosidase-like_sf"/>
</dbReference>
<dbReference type="InParanoid" id="A0A1Y2BKJ9"/>
<keyword evidence="3" id="KW-0326">Glycosidase</keyword>
<evidence type="ECO:0000313" key="3">
    <source>
        <dbReference type="EMBL" id="ORY35299.1"/>
    </source>
</evidence>
<feature type="domain" description="Alpha-L-rhamnosidase six-hairpin glycosidase" evidence="1">
    <location>
        <begin position="420"/>
        <end position="665"/>
    </location>
</feature>
<evidence type="ECO:0000313" key="4">
    <source>
        <dbReference type="Proteomes" id="UP000193986"/>
    </source>
</evidence>
<organism evidence="3 4">
    <name type="scientific">Naematelia encephala</name>
    <dbReference type="NCBI Taxonomy" id="71784"/>
    <lineage>
        <taxon>Eukaryota</taxon>
        <taxon>Fungi</taxon>
        <taxon>Dikarya</taxon>
        <taxon>Basidiomycota</taxon>
        <taxon>Agaricomycotina</taxon>
        <taxon>Tremellomycetes</taxon>
        <taxon>Tremellales</taxon>
        <taxon>Naemateliaceae</taxon>
        <taxon>Naematelia</taxon>
    </lineage>
</organism>
<dbReference type="STRING" id="71784.A0A1Y2BKJ9"/>
<protein>
    <submittedName>
        <fullName evidence="3">Six-hairpin glycosidase-like protein</fullName>
    </submittedName>
</protein>